<dbReference type="AlphaFoldDB" id="A0AAV0W0F0"/>
<feature type="coiled-coil region" evidence="4">
    <location>
        <begin position="854"/>
        <end position="895"/>
    </location>
</feature>
<dbReference type="GO" id="GO:0000724">
    <property type="term" value="P:double-strand break repair via homologous recombination"/>
    <property type="evidence" value="ECO:0007669"/>
    <property type="project" value="TreeGrafter"/>
</dbReference>
<gene>
    <name evidence="6" type="ORF">MEUPH1_LOCUS5272</name>
</gene>
<evidence type="ECO:0000256" key="1">
    <source>
        <dbReference type="ARBA" id="ARBA00010171"/>
    </source>
</evidence>
<reference evidence="6 7" key="1">
    <citation type="submission" date="2023-01" db="EMBL/GenBank/DDBJ databases">
        <authorList>
            <person name="Whitehead M."/>
        </authorList>
    </citation>
    <scope>NUCLEOTIDE SEQUENCE [LARGE SCALE GENOMIC DNA]</scope>
</reference>
<keyword evidence="7" id="KW-1185">Reference proteome</keyword>
<dbReference type="Proteomes" id="UP001160148">
    <property type="component" value="Unassembled WGS sequence"/>
</dbReference>
<evidence type="ECO:0000313" key="6">
    <source>
        <dbReference type="EMBL" id="CAI6348613.1"/>
    </source>
</evidence>
<proteinExistence type="inferred from homology"/>
<comment type="similarity">
    <text evidence="1">Belongs to the SMC family. SMC5 subfamily.</text>
</comment>
<feature type="domain" description="RecF/RecN/SMC N-terminal" evidence="5">
    <location>
        <begin position="31"/>
        <end position="1022"/>
    </location>
</feature>
<sequence length="1044" mass="120844">MNNSATSSRSRGDSEVVSKKRKIDHKVDGSIVKVVLKNFMTFTEVTYTPHSKLNLIIGPNGSGKSSIVTALILGFGGNPKDINRGDKVSQFVKLGKSVADISIELYKRSNQNIHLRRTIFASNDTCHYYVNSILVSKKKYSDIVESFNIKVHNLCQFLPQDRLEDFSKLDSKGLLLNALQSIENQDLLNNFEKLKTLAVSITSYDSDQKKLQDNIRLEIAVNLKLETIVSSFTQKKLLEEQLLVVLQKRCWSLYMLAWKQISSEKKKFEESKKHNKDALVLINQQRDRIKRKQSGEINLKNLVLQNANAVFKLIDKLNNQVGAANCHVSDINQLIKALKKNSNKIEDLAESISSMEEKLQSIKNETFNVDECKLELLEIDKNIKSIDANIYPVKSNLESIKSKLRGLTEKMCAIDQQLELEKRKEDGKNQLLQRKFPEMWKAIKWLKNCDKSSIFHGQVFEPLFTQIEVRDQKNAKYIENIVNYRDMIAFVFEYAEDLTTFNKIVKQEHWKKINSISAPPANFKVNEIPNYDINSLRKFGFHTYALDMIQAPPVIRRYLARSYDMQNIPIGSKEVLNHMQSLPSNIGFFFADNDQVSIRTSNYTGEKITRQTQISTEAQFLLFSVDSNLIQSLATKKEEARVNCEHFTQKQTEIINHLRVAEDSRQPFFERKKEIQGSFMKFQNRQQAYDKMVKDMEFKQSELKTEKERSTKLLSQNSQLINKYFDSMNEAVATLDSYSTSMIYLMSSVFVVSNCCVDMEDENKVLKQLKTLYVTNLSNFSDYLKYLQKLESEFKKMLDVAVHWTNGLSPYDRTLFQTMIEKFDSIEQNDVDDLDVLIVEKKAKLNCLNIDPNAPQLIKEYKERKIKIKNLEKKLENLNLNAQTKEHEIERLHSEWLPKIQELTTLLSVNFQKFLNSFGCSGLIDLDIGVTRYDFQAYGLLIKVQFRNDVPSLRLLDAKSQSGGERALTTALFLLSLQEVTHFPFRIVDEINQGMDKVYERKLMELFMELFQDRNNQYLVVTPKLIKNLSFKNTTVDIIFCIDK</sequence>
<dbReference type="GO" id="GO:0030915">
    <property type="term" value="C:Smc5-Smc6 complex"/>
    <property type="evidence" value="ECO:0007669"/>
    <property type="project" value="TreeGrafter"/>
</dbReference>
<dbReference type="GO" id="GO:0005634">
    <property type="term" value="C:nucleus"/>
    <property type="evidence" value="ECO:0007669"/>
    <property type="project" value="TreeGrafter"/>
</dbReference>
<evidence type="ECO:0000259" key="5">
    <source>
        <dbReference type="Pfam" id="PF02463"/>
    </source>
</evidence>
<evidence type="ECO:0000256" key="2">
    <source>
        <dbReference type="ARBA" id="ARBA00018687"/>
    </source>
</evidence>
<evidence type="ECO:0000256" key="4">
    <source>
        <dbReference type="SAM" id="Coils"/>
    </source>
</evidence>
<dbReference type="SUPFAM" id="SSF52540">
    <property type="entry name" value="P-loop containing nucleoside triphosphate hydrolases"/>
    <property type="match status" value="1"/>
</dbReference>
<organism evidence="6 7">
    <name type="scientific">Macrosiphum euphorbiae</name>
    <name type="common">potato aphid</name>
    <dbReference type="NCBI Taxonomy" id="13131"/>
    <lineage>
        <taxon>Eukaryota</taxon>
        <taxon>Metazoa</taxon>
        <taxon>Ecdysozoa</taxon>
        <taxon>Arthropoda</taxon>
        <taxon>Hexapoda</taxon>
        <taxon>Insecta</taxon>
        <taxon>Pterygota</taxon>
        <taxon>Neoptera</taxon>
        <taxon>Paraneoptera</taxon>
        <taxon>Hemiptera</taxon>
        <taxon>Sternorrhyncha</taxon>
        <taxon>Aphidomorpha</taxon>
        <taxon>Aphidoidea</taxon>
        <taxon>Aphididae</taxon>
        <taxon>Macrosiphini</taxon>
        <taxon>Macrosiphum</taxon>
    </lineage>
</organism>
<dbReference type="PANTHER" id="PTHR45916:SF1">
    <property type="entry name" value="STRUCTURAL MAINTENANCE OF CHROMOSOMES PROTEIN 5"/>
    <property type="match status" value="1"/>
</dbReference>
<dbReference type="Pfam" id="PF02463">
    <property type="entry name" value="SMC_N"/>
    <property type="match status" value="1"/>
</dbReference>
<evidence type="ECO:0000313" key="7">
    <source>
        <dbReference type="Proteomes" id="UP001160148"/>
    </source>
</evidence>
<comment type="caution">
    <text evidence="6">The sequence shown here is derived from an EMBL/GenBank/DDBJ whole genome shotgun (WGS) entry which is preliminary data.</text>
</comment>
<dbReference type="InterPro" id="IPR027417">
    <property type="entry name" value="P-loop_NTPase"/>
</dbReference>
<keyword evidence="3 4" id="KW-0175">Coiled coil</keyword>
<name>A0AAV0W0F0_9HEMI</name>
<dbReference type="InterPro" id="IPR003395">
    <property type="entry name" value="RecF/RecN/SMC_N"/>
</dbReference>
<feature type="coiled-coil region" evidence="4">
    <location>
        <begin position="331"/>
        <end position="365"/>
    </location>
</feature>
<dbReference type="Gene3D" id="3.40.50.300">
    <property type="entry name" value="P-loop containing nucleotide triphosphate hydrolases"/>
    <property type="match status" value="2"/>
</dbReference>
<dbReference type="PANTHER" id="PTHR45916">
    <property type="entry name" value="STRUCTURAL MAINTENANCE OF CHROMOSOMES PROTEIN 5"/>
    <property type="match status" value="1"/>
</dbReference>
<dbReference type="GO" id="GO:0003697">
    <property type="term" value="F:single-stranded DNA binding"/>
    <property type="evidence" value="ECO:0007669"/>
    <property type="project" value="TreeGrafter"/>
</dbReference>
<dbReference type="EMBL" id="CARXXK010000001">
    <property type="protein sequence ID" value="CAI6348613.1"/>
    <property type="molecule type" value="Genomic_DNA"/>
</dbReference>
<protein>
    <recommendedName>
        <fullName evidence="2">Structural maintenance of chromosomes protein 5</fullName>
    </recommendedName>
</protein>
<accession>A0AAV0W0F0</accession>
<evidence type="ECO:0000256" key="3">
    <source>
        <dbReference type="ARBA" id="ARBA00023054"/>
    </source>
</evidence>